<evidence type="ECO:0000256" key="1">
    <source>
        <dbReference type="SAM" id="MobiDB-lite"/>
    </source>
</evidence>
<accession>A0A1G2KQ38</accession>
<dbReference type="EMBL" id="MHQK01000025">
    <property type="protein sequence ID" value="OHA01525.1"/>
    <property type="molecule type" value="Genomic_DNA"/>
</dbReference>
<protein>
    <submittedName>
        <fullName evidence="2">Uncharacterized protein</fullName>
    </submittedName>
</protein>
<dbReference type="Gene3D" id="3.90.550.10">
    <property type="entry name" value="Spore Coat Polysaccharide Biosynthesis Protein SpsA, Chain A"/>
    <property type="match status" value="1"/>
</dbReference>
<evidence type="ECO:0000313" key="3">
    <source>
        <dbReference type="Proteomes" id="UP000178710"/>
    </source>
</evidence>
<name>A0A1G2KQ38_9BACT</name>
<organism evidence="2 3">
    <name type="scientific">Candidatus Sungbacteria bacterium RIFCSPHIGHO2_02_FULL_49_20</name>
    <dbReference type="NCBI Taxonomy" id="1802272"/>
    <lineage>
        <taxon>Bacteria</taxon>
        <taxon>Candidatus Sungiibacteriota</taxon>
    </lineage>
</organism>
<evidence type="ECO:0000313" key="2">
    <source>
        <dbReference type="EMBL" id="OHA01525.1"/>
    </source>
</evidence>
<comment type="caution">
    <text evidence="2">The sequence shown here is derived from an EMBL/GenBank/DDBJ whole genome shotgun (WGS) entry which is preliminary data.</text>
</comment>
<feature type="compositionally biased region" description="Basic and acidic residues" evidence="1">
    <location>
        <begin position="1"/>
        <end position="15"/>
    </location>
</feature>
<sequence>MPERVEEGVPVEAREALPAPQNLPTKKEEKRKIVIVEASHAVESQARDVADAKMTESREYATMFRRIWRHNLWREYFSHKEYRKAKSDILESGNIFAGQTLDNAAHEATMGAIVDRFAKDADEDTIHAGEIKDKLGESEEEKVIRSGVQRIVKEYASGAINDEVFMNERSRLFNQLKEGRGDVFDKGLMYADNLFTIAKEARQNVEHGRALEALDLDFQFVIGKAKTGARTEAQFTAVDRLTEKIVKSPVGKFVNEATVASALSIATVVLGRTAQSGGGRVAAWLTFGGSALLAGGVAGMRESKRLEEERRQHARETAVGKTFDPDTAPRRTEMEQYRYETKKATDLALALQTALYEADGKTAKTLDTDKLRAVIESLADIESRIKLSDQRNIDLVSYSDVTKVEKERLDLDLFRAQAKADLKLAAERNPGLLRRFGSMADMINARTALWVEEQLFGETGLEQKNELFKKMKHRKVAGAVCKGILVGVGVGLVAQEGLALAGKSQFGLAGWIFGKNESNVPTMHLTSLEYMRRYFAGSLPKTSPSEFVDGTFNGIAAKFPKGFDVLKNPDGTLTLFDAAHQPIADHITLNPDGTLSQEAIRMLGDKGVVASSAVEQIVGTKKVPTSEDAQSIIEKYKGLTKRIYRTLWYDNDTPKPVFDKNELRLLWGAHGIGIDKNGNYVFDMSKMRSDGSYHKEFSADAQKLIADGKLKILLSLSRGTQSQVFEVPIGTNGQALIDPNSEIGKTLFQIENGHAKFLGRFAEVAESVGAKDDVERVRILATYEGKGIDGVPGTKDVLDVIPRPKYFFDQPQNYVVDPPPVIPILGRRPLEPTNEWSPYLMPSYLREGGETAKLYKERQSKTLENNPDAKLDHYKEIEDYFSRQPKEWVEKVKELAGTVEPMDKKCQISFIIPAAGHQERKNIYKTLSLYKGQEKPSGEQIDLREYEVVVFVNHPIDRNPDKTLEEVQRFKSENPEVNIRVVYKALPRNEAKIGTIRKYANDVALWRHHQRGESAKDLILVSNDADAKDMSPKYVETILSKFHGKKNDHVDAVLGKVDWEPDAYLKSPLLHVGTRFFQYLDTVWRHHKEGVKRAMGSCGPNTAFRSSIFAAVGGYLEDDTVAEDMHLGNMIKYARQGRSKYPFAFGGPNSLIVTNARRGLQAIEAGLAPAEQWAAFGPDDAIREKDWVLDANDAGKWLEDPDRQEKLRIHLERYVNRTLRVYGLGANAWETKRAIGFLGAKYRIENGQVKITDISKVLAGLRRYRSQQVVERAFRKIRAVNTL</sequence>
<reference evidence="2 3" key="1">
    <citation type="journal article" date="2016" name="Nat. Commun.">
        <title>Thousands of microbial genomes shed light on interconnected biogeochemical processes in an aquifer system.</title>
        <authorList>
            <person name="Anantharaman K."/>
            <person name="Brown C.T."/>
            <person name="Hug L.A."/>
            <person name="Sharon I."/>
            <person name="Castelle C.J."/>
            <person name="Probst A.J."/>
            <person name="Thomas B.C."/>
            <person name="Singh A."/>
            <person name="Wilkins M.J."/>
            <person name="Karaoz U."/>
            <person name="Brodie E.L."/>
            <person name="Williams K.H."/>
            <person name="Hubbard S.S."/>
            <person name="Banfield J.F."/>
        </authorList>
    </citation>
    <scope>NUCLEOTIDE SEQUENCE [LARGE SCALE GENOMIC DNA]</scope>
</reference>
<feature type="region of interest" description="Disordered" evidence="1">
    <location>
        <begin position="1"/>
        <end position="27"/>
    </location>
</feature>
<proteinExistence type="predicted"/>
<gene>
    <name evidence="2" type="ORF">A3C12_01555</name>
</gene>
<dbReference type="SUPFAM" id="SSF53448">
    <property type="entry name" value="Nucleotide-diphospho-sugar transferases"/>
    <property type="match status" value="1"/>
</dbReference>
<dbReference type="Proteomes" id="UP000178710">
    <property type="component" value="Unassembled WGS sequence"/>
</dbReference>
<dbReference type="InterPro" id="IPR029044">
    <property type="entry name" value="Nucleotide-diphossugar_trans"/>
</dbReference>